<dbReference type="InterPro" id="IPR036875">
    <property type="entry name" value="Znf_CCHC_sf"/>
</dbReference>
<keyword evidence="1" id="KW-0862">Zinc</keyword>
<keyword evidence="1" id="KW-0479">Metal-binding</keyword>
<evidence type="ECO:0000313" key="5">
    <source>
        <dbReference type="EMBL" id="VVA36023.1"/>
    </source>
</evidence>
<accession>A0A5E4G8N1</accession>
<evidence type="ECO:0000259" key="3">
    <source>
        <dbReference type="PROSITE" id="PS50158"/>
    </source>
</evidence>
<keyword evidence="1" id="KW-0863">Zinc-finger</keyword>
<dbReference type="EMBL" id="CABIKO010000424">
    <property type="protein sequence ID" value="VVA36023.1"/>
    <property type="molecule type" value="Genomic_DNA"/>
</dbReference>
<dbReference type="InterPro" id="IPR001878">
    <property type="entry name" value="Znf_CCHC"/>
</dbReference>
<dbReference type="Proteomes" id="UP001054821">
    <property type="component" value="Chromosome 6"/>
</dbReference>
<feature type="compositionally biased region" description="Basic and acidic residues" evidence="2">
    <location>
        <begin position="19"/>
        <end position="37"/>
    </location>
</feature>
<dbReference type="GO" id="GO:0003676">
    <property type="term" value="F:nucleic acid binding"/>
    <property type="evidence" value="ECO:0007669"/>
    <property type="project" value="InterPro"/>
</dbReference>
<evidence type="ECO:0000313" key="7">
    <source>
        <dbReference type="Proteomes" id="UP000327085"/>
    </source>
</evidence>
<feature type="domain" description="CCHC-type" evidence="3">
    <location>
        <begin position="40"/>
        <end position="55"/>
    </location>
</feature>
<gene>
    <name evidence="6" type="ORF">ALMOND_2B018994</name>
    <name evidence="5" type="ORF">ALMOND_2B031537</name>
    <name evidence="4" type="ORF">L3X38_032384</name>
</gene>
<sequence length="158" mass="17901">MALITRCFKRFMRNEKAFGKKPHWKEASKGDSSKKDPPTCFECHKPRHYKTDCPRLKGKKSKKKALKVTWDDSNGSESEQNSRDNEMANFCLMAKDDEVCLKSYGNNGKWFLDSGCSRHMTGDESKLSSLIPKDGGFVTFGDNSKRKIVGVRNIAIAQ</sequence>
<reference evidence="5" key="1">
    <citation type="submission" date="2019-07" db="EMBL/GenBank/DDBJ databases">
        <authorList>
            <person name="Alioto T."/>
            <person name="Alioto T."/>
            <person name="Gomez Garrido J."/>
        </authorList>
    </citation>
    <scope>NUCLEOTIDE SEQUENCE</scope>
</reference>
<feature type="compositionally biased region" description="Basic residues" evidence="2">
    <location>
        <begin position="56"/>
        <end position="66"/>
    </location>
</feature>
<name>A0A5E4G8N1_PRUDU</name>
<feature type="region of interest" description="Disordered" evidence="2">
    <location>
        <begin position="54"/>
        <end position="83"/>
    </location>
</feature>
<feature type="region of interest" description="Disordered" evidence="2">
    <location>
        <begin position="19"/>
        <end position="38"/>
    </location>
</feature>
<dbReference type="Gramene" id="VVA36023">
    <property type="protein sequence ID" value="VVA36023"/>
    <property type="gene ID" value="Prudul26B031537"/>
</dbReference>
<proteinExistence type="predicted"/>
<reference evidence="7" key="2">
    <citation type="journal article" date="2020" name="Plant J.">
        <title>Transposons played a major role in the diversification between the closely related almond and peach genomes: results from the almond genome sequence.</title>
        <authorList>
            <person name="Alioto T."/>
            <person name="Alexiou K.G."/>
            <person name="Bardil A."/>
            <person name="Barteri F."/>
            <person name="Castanera R."/>
            <person name="Cruz F."/>
            <person name="Dhingra A."/>
            <person name="Duval H."/>
            <person name="Fernandez I Marti A."/>
            <person name="Frias L."/>
            <person name="Galan B."/>
            <person name="Garcia J.L."/>
            <person name="Howad W."/>
            <person name="Gomez-Garrido J."/>
            <person name="Gut M."/>
            <person name="Julca I."/>
            <person name="Morata J."/>
            <person name="Puigdomenech P."/>
            <person name="Ribeca P."/>
            <person name="Rubio Cabetas M.J."/>
            <person name="Vlasova A."/>
            <person name="Wirthensohn M."/>
            <person name="Garcia-Mas J."/>
            <person name="Gabaldon T."/>
            <person name="Casacuberta J.M."/>
            <person name="Arus P."/>
        </authorList>
    </citation>
    <scope>NUCLEOTIDE SEQUENCE [LARGE SCALE GENOMIC DNA]</scope>
    <source>
        <strain evidence="7">cv. Texas</strain>
    </source>
</reference>
<evidence type="ECO:0000256" key="1">
    <source>
        <dbReference type="PROSITE-ProRule" id="PRU00047"/>
    </source>
</evidence>
<dbReference type="EMBL" id="JAJFAZ020000006">
    <property type="protein sequence ID" value="KAI5323312.1"/>
    <property type="molecule type" value="Genomic_DNA"/>
</dbReference>
<evidence type="ECO:0000313" key="4">
    <source>
        <dbReference type="EMBL" id="KAI5323312.1"/>
    </source>
</evidence>
<reference evidence="4 8" key="3">
    <citation type="journal article" date="2022" name="G3 (Bethesda)">
        <title>Whole-genome sequence and methylome profiling of the almond [Prunus dulcis (Mill.) D.A. Webb] cultivar 'Nonpareil'.</title>
        <authorList>
            <person name="D'Amico-Willman K.M."/>
            <person name="Ouma W.Z."/>
            <person name="Meulia T."/>
            <person name="Sideli G.M."/>
            <person name="Gradziel T.M."/>
            <person name="Fresnedo-Ramirez J."/>
        </authorList>
    </citation>
    <scope>NUCLEOTIDE SEQUENCE [LARGE SCALE GENOMIC DNA]</scope>
    <source>
        <strain evidence="4">Clone GOH B32 T37-40</strain>
    </source>
</reference>
<dbReference type="OMA" id="FRSECPM"/>
<dbReference type="SUPFAM" id="SSF57756">
    <property type="entry name" value="Retrovirus zinc finger-like domains"/>
    <property type="match status" value="1"/>
</dbReference>
<dbReference type="AlphaFoldDB" id="A0A5E4G8N1"/>
<evidence type="ECO:0000256" key="2">
    <source>
        <dbReference type="SAM" id="MobiDB-lite"/>
    </source>
</evidence>
<keyword evidence="8" id="KW-1185">Reference proteome</keyword>
<dbReference type="Pfam" id="PF22936">
    <property type="entry name" value="Pol_BBD"/>
    <property type="match status" value="1"/>
</dbReference>
<dbReference type="InterPro" id="IPR054722">
    <property type="entry name" value="PolX-like_BBD"/>
</dbReference>
<protein>
    <submittedName>
        <fullName evidence="5">PREDICTED: zf-CCHC domain-containing</fullName>
    </submittedName>
</protein>
<dbReference type="PROSITE" id="PS50158">
    <property type="entry name" value="ZF_CCHC"/>
    <property type="match status" value="1"/>
</dbReference>
<evidence type="ECO:0000313" key="8">
    <source>
        <dbReference type="Proteomes" id="UP001054821"/>
    </source>
</evidence>
<evidence type="ECO:0000313" key="6">
    <source>
        <dbReference type="EMBL" id="VVA41036.1"/>
    </source>
</evidence>
<organism evidence="5 7">
    <name type="scientific">Prunus dulcis</name>
    <name type="common">Almond</name>
    <name type="synonym">Amygdalus dulcis</name>
    <dbReference type="NCBI Taxonomy" id="3755"/>
    <lineage>
        <taxon>Eukaryota</taxon>
        <taxon>Viridiplantae</taxon>
        <taxon>Streptophyta</taxon>
        <taxon>Embryophyta</taxon>
        <taxon>Tracheophyta</taxon>
        <taxon>Spermatophyta</taxon>
        <taxon>Magnoliopsida</taxon>
        <taxon>eudicotyledons</taxon>
        <taxon>Gunneridae</taxon>
        <taxon>Pentapetalae</taxon>
        <taxon>rosids</taxon>
        <taxon>fabids</taxon>
        <taxon>Rosales</taxon>
        <taxon>Rosaceae</taxon>
        <taxon>Amygdaloideae</taxon>
        <taxon>Amygdaleae</taxon>
        <taxon>Prunus</taxon>
    </lineage>
</organism>
<dbReference type="Gramene" id="VVA41036">
    <property type="protein sequence ID" value="VVA41036"/>
    <property type="gene ID" value="Prudul26B018994"/>
</dbReference>
<dbReference type="GO" id="GO:0008270">
    <property type="term" value="F:zinc ion binding"/>
    <property type="evidence" value="ECO:0007669"/>
    <property type="project" value="UniProtKB-KW"/>
</dbReference>
<dbReference type="EMBL" id="CABIKO010001150">
    <property type="protein sequence ID" value="VVA41036.1"/>
    <property type="molecule type" value="Genomic_DNA"/>
</dbReference>
<dbReference type="Proteomes" id="UP000327085">
    <property type="component" value="Chromosome 6"/>
</dbReference>